<dbReference type="GeneID" id="39577797"/>
<organism evidence="2 3">
    <name type="scientific">Sodiomyces alkalinus (strain CBS 110278 / VKM F-3762 / F11)</name>
    <name type="common">Alkaliphilic filamentous fungus</name>
    <dbReference type="NCBI Taxonomy" id="1314773"/>
    <lineage>
        <taxon>Eukaryota</taxon>
        <taxon>Fungi</taxon>
        <taxon>Dikarya</taxon>
        <taxon>Ascomycota</taxon>
        <taxon>Pezizomycotina</taxon>
        <taxon>Sordariomycetes</taxon>
        <taxon>Hypocreomycetidae</taxon>
        <taxon>Glomerellales</taxon>
        <taxon>Plectosphaerellaceae</taxon>
        <taxon>Sodiomyces</taxon>
    </lineage>
</organism>
<feature type="domain" description="Protein kinase" evidence="1">
    <location>
        <begin position="49"/>
        <end position="289"/>
    </location>
</feature>
<gene>
    <name evidence="2" type="ORF">SODALDRAFT_316732</name>
</gene>
<dbReference type="Pfam" id="PF00069">
    <property type="entry name" value="Pkinase"/>
    <property type="match status" value="1"/>
</dbReference>
<name>A0A3N2PLE5_SODAK</name>
<dbReference type="SUPFAM" id="SSF56112">
    <property type="entry name" value="Protein kinase-like (PK-like)"/>
    <property type="match status" value="1"/>
</dbReference>
<dbReference type="RefSeq" id="XP_028463154.1">
    <property type="nucleotide sequence ID" value="XM_028609319.1"/>
</dbReference>
<accession>A0A3N2PLE5</accession>
<dbReference type="InterPro" id="IPR011009">
    <property type="entry name" value="Kinase-like_dom_sf"/>
</dbReference>
<keyword evidence="3" id="KW-1185">Reference proteome</keyword>
<protein>
    <recommendedName>
        <fullName evidence="1">Protein kinase domain-containing protein</fullName>
    </recommendedName>
</protein>
<sequence>MSDAKRHTRFIEDSPLDAYGAQQVAGRSTRKPTQRHSRFPVRPTIRREGRDLVPVLTGSPWKHYDTKYRIHLGYSFGVVTARKSHETSMIRSITGQNTDEQIQYLRQICHPNIVAALEIYSCPKEGCFLLSEFMPTTLRHLCRAPIYPSEQQLSSILHQVLSGAMFLLESGLVHEELSVANVQVNLEGEVKIGNVERCRKGGDTFKLLESFGRLTMKLMDKEKAEDAVPGLTYPEDWSQEAFDMFTMANSKPDIKDLLCHPFMLRREQKELKWLVHSVLITAYHEREET</sequence>
<dbReference type="Gene3D" id="1.10.510.10">
    <property type="entry name" value="Transferase(Phosphotransferase) domain 1"/>
    <property type="match status" value="1"/>
</dbReference>
<dbReference type="InterPro" id="IPR000719">
    <property type="entry name" value="Prot_kinase_dom"/>
</dbReference>
<dbReference type="InterPro" id="IPR053235">
    <property type="entry name" value="Ser_Thr_kinase"/>
</dbReference>
<dbReference type="OrthoDB" id="4849113at2759"/>
<evidence type="ECO:0000259" key="1">
    <source>
        <dbReference type="PROSITE" id="PS50011"/>
    </source>
</evidence>
<evidence type="ECO:0000313" key="3">
    <source>
        <dbReference type="Proteomes" id="UP000272025"/>
    </source>
</evidence>
<evidence type="ECO:0000313" key="2">
    <source>
        <dbReference type="EMBL" id="ROT35348.1"/>
    </source>
</evidence>
<dbReference type="EMBL" id="ML119061">
    <property type="protein sequence ID" value="ROT35348.1"/>
    <property type="molecule type" value="Genomic_DNA"/>
</dbReference>
<dbReference type="GO" id="GO:0004674">
    <property type="term" value="F:protein serine/threonine kinase activity"/>
    <property type="evidence" value="ECO:0007669"/>
    <property type="project" value="TreeGrafter"/>
</dbReference>
<dbReference type="AlphaFoldDB" id="A0A3N2PLE5"/>
<dbReference type="STRING" id="1314773.A0A3N2PLE5"/>
<proteinExistence type="predicted"/>
<dbReference type="PANTHER" id="PTHR24361">
    <property type="entry name" value="MITOGEN-ACTIVATED KINASE KINASE KINASE"/>
    <property type="match status" value="1"/>
</dbReference>
<dbReference type="Proteomes" id="UP000272025">
    <property type="component" value="Unassembled WGS sequence"/>
</dbReference>
<dbReference type="GO" id="GO:0005524">
    <property type="term" value="F:ATP binding"/>
    <property type="evidence" value="ECO:0007669"/>
    <property type="project" value="InterPro"/>
</dbReference>
<reference evidence="2 3" key="1">
    <citation type="journal article" date="2018" name="Mol. Ecol.">
        <title>The obligate alkalophilic soda-lake fungus Sodiomyces alkalinus has shifted to a protein diet.</title>
        <authorList>
            <person name="Grum-Grzhimaylo A.A."/>
            <person name="Falkoski D.L."/>
            <person name="van den Heuvel J."/>
            <person name="Valero-Jimenez C.A."/>
            <person name="Min B."/>
            <person name="Choi I.G."/>
            <person name="Lipzen A."/>
            <person name="Daum C.G."/>
            <person name="Aanen D.K."/>
            <person name="Tsang A."/>
            <person name="Henrissat B."/>
            <person name="Bilanenko E.N."/>
            <person name="de Vries R.P."/>
            <person name="van Kan J.A.L."/>
            <person name="Grigoriev I.V."/>
            <person name="Debets A.J.M."/>
        </authorList>
    </citation>
    <scope>NUCLEOTIDE SEQUENCE [LARGE SCALE GENOMIC DNA]</scope>
    <source>
        <strain evidence="2 3">F11</strain>
    </source>
</reference>
<dbReference type="GO" id="GO:0005737">
    <property type="term" value="C:cytoplasm"/>
    <property type="evidence" value="ECO:0007669"/>
    <property type="project" value="TreeGrafter"/>
</dbReference>
<dbReference type="PROSITE" id="PS50011">
    <property type="entry name" value="PROTEIN_KINASE_DOM"/>
    <property type="match status" value="1"/>
</dbReference>